<feature type="compositionally biased region" description="Basic and acidic residues" evidence="4">
    <location>
        <begin position="323"/>
        <end position="332"/>
    </location>
</feature>
<protein>
    <submittedName>
        <fullName evidence="6">MYCN proto-oncogene, bHLH transcription factor</fullName>
    </submittedName>
</protein>
<evidence type="ECO:0000259" key="5">
    <source>
        <dbReference type="Pfam" id="PF01056"/>
    </source>
</evidence>
<feature type="region of interest" description="Disordered" evidence="4">
    <location>
        <begin position="302"/>
        <end position="336"/>
    </location>
</feature>
<evidence type="ECO:0000313" key="6">
    <source>
        <dbReference type="Ensembl" id="ENSGACP00000037167.1"/>
    </source>
</evidence>
<keyword evidence="2" id="KW-0539">Nucleus</keyword>
<dbReference type="InterPro" id="IPR016024">
    <property type="entry name" value="ARM-type_fold"/>
</dbReference>
<dbReference type="InterPro" id="IPR050433">
    <property type="entry name" value="Myc_transcription_factors"/>
</dbReference>
<dbReference type="GO" id="GO:0005634">
    <property type="term" value="C:nucleus"/>
    <property type="evidence" value="ECO:0007669"/>
    <property type="project" value="UniProtKB-SubCell"/>
</dbReference>
<comment type="subunit">
    <text evidence="3">Efficient DNA binding requires dimerization with another bHLH protein. Binds DNA as a heterodimer with MAX.</text>
</comment>
<feature type="compositionally biased region" description="Polar residues" evidence="4">
    <location>
        <begin position="189"/>
        <end position="200"/>
    </location>
</feature>
<comment type="subcellular location">
    <subcellularLocation>
        <location evidence="1">Nucleus</location>
    </subcellularLocation>
</comment>
<dbReference type="AlphaFoldDB" id="A0AAQ4PES9"/>
<sequence>MPAIVSKNSDLEFDSLQPCFYPDEDDFYLCGPDSAPPGEDIWKKFELLPTPPLSPSRAALPGDAATASAEADPLGFGLGDPLDWASELLLLPEDDIWGASDDGDLFGSPLDTNPSNIIIQDCMWSGFSAREKLERVVTEKLGKAISTATAGGRSACVKAPEVASRSPVTECVDPTVVFPFPVNKKNGSRDSTGTVNTPTNPGCAPSDSEEEDDDEDDDDDEEDDEEGEEEDEDDDDEEEEEEEIDVVTVEKRRSTMNKASPMAAGTVTISVHPKSQDARGSGVVSRFVGRAPQELILKRSTVHQQQHNYAAPSPYTFGRRPPPRREEAKDVGRPSTPAQDHLVVLLVLLHVLQLVRRRVGAAQQAQRQRGQQPARQLRRLGGQRAPAQPQHPGAPAPQRPALQLPDAARPRAGAGAQREGGQGADPEEGHRVRELAGDGGHEAAAGEGQAQGPQAAADAQAGAGQDSLTDNHYNTGTLTDTMDDPHPPPPPLRPCPLRPPHTPPQLHAYTHRPAYLVYTCTHKGLREDVYLQMPTHTHTHTWGRGGGAGGQGGDARTFTAATFFAHLLTLRMFRVYFFNPVTLRRDKKKTEEGEGTLFSSSLPPFFLILYIICI</sequence>
<dbReference type="Proteomes" id="UP000007635">
    <property type="component" value="Chromosome XVIII"/>
</dbReference>
<dbReference type="InterPro" id="IPR002418">
    <property type="entry name" value="Tscrpt_reg_Myc"/>
</dbReference>
<dbReference type="SUPFAM" id="SSF48371">
    <property type="entry name" value="ARM repeat"/>
    <property type="match status" value="1"/>
</dbReference>
<evidence type="ECO:0000256" key="1">
    <source>
        <dbReference type="ARBA" id="ARBA00004123"/>
    </source>
</evidence>
<feature type="compositionally biased region" description="Basic and acidic residues" evidence="4">
    <location>
        <begin position="427"/>
        <end position="441"/>
    </location>
</feature>
<feature type="compositionally biased region" description="Pro residues" evidence="4">
    <location>
        <begin position="487"/>
        <end position="503"/>
    </location>
</feature>
<organism evidence="6 7">
    <name type="scientific">Gasterosteus aculeatus aculeatus</name>
    <name type="common">three-spined stickleback</name>
    <dbReference type="NCBI Taxonomy" id="481459"/>
    <lineage>
        <taxon>Eukaryota</taxon>
        <taxon>Metazoa</taxon>
        <taxon>Chordata</taxon>
        <taxon>Craniata</taxon>
        <taxon>Vertebrata</taxon>
        <taxon>Euteleostomi</taxon>
        <taxon>Actinopterygii</taxon>
        <taxon>Neopterygii</taxon>
        <taxon>Teleostei</taxon>
        <taxon>Neoteleostei</taxon>
        <taxon>Acanthomorphata</taxon>
        <taxon>Eupercaria</taxon>
        <taxon>Perciformes</taxon>
        <taxon>Cottioidei</taxon>
        <taxon>Gasterosteales</taxon>
        <taxon>Gasterosteidae</taxon>
        <taxon>Gasterosteus</taxon>
    </lineage>
</organism>
<dbReference type="GO" id="GO:0003700">
    <property type="term" value="F:DNA-binding transcription factor activity"/>
    <property type="evidence" value="ECO:0007669"/>
    <property type="project" value="InterPro"/>
</dbReference>
<feature type="compositionally biased region" description="Low complexity" evidence="4">
    <location>
        <begin position="442"/>
        <end position="465"/>
    </location>
</feature>
<dbReference type="Pfam" id="PF01056">
    <property type="entry name" value="Myc_N"/>
    <property type="match status" value="1"/>
</dbReference>
<feature type="compositionally biased region" description="Acidic residues" evidence="4">
    <location>
        <begin position="207"/>
        <end position="245"/>
    </location>
</feature>
<evidence type="ECO:0000256" key="3">
    <source>
        <dbReference type="ARBA" id="ARBA00025872"/>
    </source>
</evidence>
<evidence type="ECO:0000313" key="7">
    <source>
        <dbReference type="Proteomes" id="UP000007635"/>
    </source>
</evidence>
<feature type="compositionally biased region" description="Polar residues" evidence="4">
    <location>
        <begin position="466"/>
        <end position="480"/>
    </location>
</feature>
<proteinExistence type="predicted"/>
<dbReference type="Gene3D" id="3.30.70.2850">
    <property type="match status" value="1"/>
</dbReference>
<feature type="region of interest" description="Disordered" evidence="4">
    <location>
        <begin position="178"/>
        <end position="259"/>
    </location>
</feature>
<accession>A0AAQ4PES9</accession>
<feature type="compositionally biased region" description="Low complexity" evidence="4">
    <location>
        <begin position="363"/>
        <end position="391"/>
    </location>
</feature>
<reference evidence="6 7" key="1">
    <citation type="journal article" date="2021" name="G3 (Bethesda)">
        <title>Improved contiguity of the threespine stickleback genome using long-read sequencing.</title>
        <authorList>
            <person name="Nath S."/>
            <person name="Shaw D.E."/>
            <person name="White M.A."/>
        </authorList>
    </citation>
    <scope>NUCLEOTIDE SEQUENCE [LARGE SCALE GENOMIC DNA]</scope>
    <source>
        <strain evidence="6 7">Lake Benthic</strain>
    </source>
</reference>
<evidence type="ECO:0000256" key="4">
    <source>
        <dbReference type="SAM" id="MobiDB-lite"/>
    </source>
</evidence>
<feature type="region of interest" description="Disordered" evidence="4">
    <location>
        <begin position="363"/>
        <end position="505"/>
    </location>
</feature>
<reference evidence="6" key="3">
    <citation type="submission" date="2025-09" db="UniProtKB">
        <authorList>
            <consortium name="Ensembl"/>
        </authorList>
    </citation>
    <scope>IDENTIFICATION</scope>
</reference>
<name>A0AAQ4PES9_GASAC</name>
<dbReference type="PANTHER" id="PTHR45851">
    <property type="entry name" value="MYC PROTO-ONCOGENE"/>
    <property type="match status" value="1"/>
</dbReference>
<keyword evidence="7" id="KW-1185">Reference proteome</keyword>
<feature type="compositionally biased region" description="Low complexity" evidence="4">
    <location>
        <begin position="399"/>
        <end position="417"/>
    </location>
</feature>
<reference evidence="6" key="2">
    <citation type="submission" date="2025-08" db="UniProtKB">
        <authorList>
            <consortium name="Ensembl"/>
        </authorList>
    </citation>
    <scope>IDENTIFICATION</scope>
</reference>
<dbReference type="PRINTS" id="PR00044">
    <property type="entry name" value="LEUZIPPRMYC"/>
</dbReference>
<dbReference type="InterPro" id="IPR012682">
    <property type="entry name" value="Tscrpt_reg_Myc_N"/>
</dbReference>
<evidence type="ECO:0000256" key="2">
    <source>
        <dbReference type="ARBA" id="ARBA00023242"/>
    </source>
</evidence>
<dbReference type="Ensembl" id="ENSGACT00000065292.1">
    <property type="protein sequence ID" value="ENSGACP00000037167.1"/>
    <property type="gene ID" value="ENSGACG00000031944.1"/>
</dbReference>
<dbReference type="GeneTree" id="ENSGT00940000158432"/>
<feature type="domain" description="Transcription regulator Myc N-terminal" evidence="5">
    <location>
        <begin position="2"/>
        <end position="330"/>
    </location>
</feature>